<proteinExistence type="predicted"/>
<dbReference type="Gene3D" id="3.30.420.40">
    <property type="match status" value="2"/>
</dbReference>
<dbReference type="SUPFAM" id="SSF53067">
    <property type="entry name" value="Actin-like ATPase domain"/>
    <property type="match status" value="1"/>
</dbReference>
<name>A0AAV4L9U5_9BACL</name>
<accession>A0AAV4L9U5</accession>
<dbReference type="RefSeq" id="WP_282197823.1">
    <property type="nucleotide sequence ID" value="NZ_BOQE01000001.1"/>
</dbReference>
<dbReference type="EC" id="2.3.1.234" evidence="1"/>
<dbReference type="InterPro" id="IPR000905">
    <property type="entry name" value="Gcp-like_dom"/>
</dbReference>
<comment type="caution">
    <text evidence="9">The sequence shown here is derived from an EMBL/GenBank/DDBJ whole genome shotgun (WGS) entry which is preliminary data.</text>
</comment>
<organism evidence="9 10">
    <name type="scientific">Collibacillus ludicampi</name>
    <dbReference type="NCBI Taxonomy" id="2771369"/>
    <lineage>
        <taxon>Bacteria</taxon>
        <taxon>Bacillati</taxon>
        <taxon>Bacillota</taxon>
        <taxon>Bacilli</taxon>
        <taxon>Bacillales</taxon>
        <taxon>Alicyclobacillaceae</taxon>
        <taxon>Collibacillus</taxon>
    </lineage>
</organism>
<dbReference type="Pfam" id="PF00814">
    <property type="entry name" value="TsaD"/>
    <property type="match status" value="1"/>
</dbReference>
<evidence type="ECO:0000256" key="6">
    <source>
        <dbReference type="ARBA" id="ARBA00023315"/>
    </source>
</evidence>
<evidence type="ECO:0000256" key="1">
    <source>
        <dbReference type="ARBA" id="ARBA00012156"/>
    </source>
</evidence>
<dbReference type="GO" id="GO:0008033">
    <property type="term" value="P:tRNA processing"/>
    <property type="evidence" value="ECO:0007669"/>
    <property type="project" value="UniProtKB-KW"/>
</dbReference>
<dbReference type="EMBL" id="BOQE01000001">
    <property type="protein sequence ID" value="GIM44550.1"/>
    <property type="molecule type" value="Genomic_DNA"/>
</dbReference>
<comment type="catalytic activity">
    <reaction evidence="7">
        <text>L-threonylcarbamoyladenylate + adenosine(37) in tRNA = N(6)-L-threonylcarbamoyladenosine(37) in tRNA + AMP + H(+)</text>
        <dbReference type="Rhea" id="RHEA:37059"/>
        <dbReference type="Rhea" id="RHEA-COMP:10162"/>
        <dbReference type="Rhea" id="RHEA-COMP:10163"/>
        <dbReference type="ChEBI" id="CHEBI:15378"/>
        <dbReference type="ChEBI" id="CHEBI:73682"/>
        <dbReference type="ChEBI" id="CHEBI:74411"/>
        <dbReference type="ChEBI" id="CHEBI:74418"/>
        <dbReference type="ChEBI" id="CHEBI:456215"/>
        <dbReference type="EC" id="2.3.1.234"/>
    </reaction>
</comment>
<dbReference type="InterPro" id="IPR043129">
    <property type="entry name" value="ATPase_NBD"/>
</dbReference>
<keyword evidence="6" id="KW-0012">Acyltransferase</keyword>
<keyword evidence="3" id="KW-0819">tRNA processing</keyword>
<dbReference type="PRINTS" id="PR00789">
    <property type="entry name" value="OSIALOPTASE"/>
</dbReference>
<evidence type="ECO:0000313" key="10">
    <source>
        <dbReference type="Proteomes" id="UP001057291"/>
    </source>
</evidence>
<evidence type="ECO:0000259" key="8">
    <source>
        <dbReference type="Pfam" id="PF00814"/>
    </source>
</evidence>
<evidence type="ECO:0000313" key="9">
    <source>
        <dbReference type="EMBL" id="GIM44550.1"/>
    </source>
</evidence>
<dbReference type="PANTHER" id="PTHR11735:SF6">
    <property type="entry name" value="TRNA N6-ADENOSINE THREONYLCARBAMOYLTRANSFERASE, MITOCHONDRIAL"/>
    <property type="match status" value="1"/>
</dbReference>
<dbReference type="InterPro" id="IPR017861">
    <property type="entry name" value="KAE1/TsaD"/>
</dbReference>
<sequence>MILGIDTSNYTTSVCLIDSEGSIRKEGRMLLSVKEGGRGLQQSAALFQHIKNLPKLLEEIGPINHLSGVAVSVKPRPLEGSYMPVFLAGESVARAIAASRDVPLFRTTHQEGHISAGEGSAGNVEANEFLAVHISGGTTDLLRVKRLVSGYIIEELGSSSDLHAGQFVDRVGVALGLPFPSGPHLEKLAMLAHQGKESASVSLPVSVRGYDLSFSGPASAALRLIEQGVDRASIARAVEKCIAKALEKVLLRAMSETRLNHILIVGGVAANGFIRARLRQRMEHPAVKAKLYFAEPQYSTDNAFGVARLGLLSLRVCSNSIKDLVD</sequence>
<evidence type="ECO:0000256" key="3">
    <source>
        <dbReference type="ARBA" id="ARBA00022694"/>
    </source>
</evidence>
<feature type="domain" description="Gcp-like" evidence="8">
    <location>
        <begin position="62"/>
        <end position="304"/>
    </location>
</feature>
<keyword evidence="10" id="KW-1185">Reference proteome</keyword>
<reference evidence="9" key="1">
    <citation type="journal article" date="2023" name="Int. J. Syst. Evol. Microbiol.">
        <title>Collibacillus ludicampi gen. nov., sp. nov., a new soil bacterium of the family Alicyclobacillaceae.</title>
        <authorList>
            <person name="Jojima T."/>
            <person name="Ioku Y."/>
            <person name="Fukuta Y."/>
            <person name="Shirasaka N."/>
            <person name="Matsumura Y."/>
            <person name="Mori M."/>
        </authorList>
    </citation>
    <scope>NUCLEOTIDE SEQUENCE</scope>
    <source>
        <strain evidence="9">TP075</strain>
    </source>
</reference>
<dbReference type="AlphaFoldDB" id="A0AAV4L9U5"/>
<keyword evidence="4" id="KW-0479">Metal-binding</keyword>
<protein>
    <recommendedName>
        <fullName evidence="1">N(6)-L-threonylcarbamoyladenine synthase</fullName>
        <ecNumber evidence="1">2.3.1.234</ecNumber>
    </recommendedName>
</protein>
<keyword evidence="2" id="KW-0808">Transferase</keyword>
<evidence type="ECO:0000256" key="2">
    <source>
        <dbReference type="ARBA" id="ARBA00022679"/>
    </source>
</evidence>
<keyword evidence="5" id="KW-0408">Iron</keyword>
<evidence type="ECO:0000256" key="5">
    <source>
        <dbReference type="ARBA" id="ARBA00023004"/>
    </source>
</evidence>
<gene>
    <name evidence="9" type="ORF">DNHGIG_00990</name>
</gene>
<evidence type="ECO:0000256" key="7">
    <source>
        <dbReference type="ARBA" id="ARBA00048117"/>
    </source>
</evidence>
<dbReference type="GO" id="GO:0046872">
    <property type="term" value="F:metal ion binding"/>
    <property type="evidence" value="ECO:0007669"/>
    <property type="project" value="UniProtKB-KW"/>
</dbReference>
<dbReference type="PANTHER" id="PTHR11735">
    <property type="entry name" value="TRNA N6-ADENOSINE THREONYLCARBAMOYLTRANSFERASE"/>
    <property type="match status" value="1"/>
</dbReference>
<evidence type="ECO:0000256" key="4">
    <source>
        <dbReference type="ARBA" id="ARBA00022723"/>
    </source>
</evidence>
<dbReference type="GO" id="GO:0061711">
    <property type="term" value="F:tRNA N(6)-L-threonylcarbamoyladenine synthase activity"/>
    <property type="evidence" value="ECO:0007669"/>
    <property type="project" value="UniProtKB-EC"/>
</dbReference>
<dbReference type="Proteomes" id="UP001057291">
    <property type="component" value="Unassembled WGS sequence"/>
</dbReference>